<gene>
    <name evidence="8" type="ordered locus">FraEuI1c_2027</name>
</gene>
<dbReference type="RefSeq" id="WP_013423196.1">
    <property type="nucleotide sequence ID" value="NC_014666.1"/>
</dbReference>
<keyword evidence="9" id="KW-1185">Reference proteome</keyword>
<dbReference type="Proteomes" id="UP000002484">
    <property type="component" value="Chromosome"/>
</dbReference>
<evidence type="ECO:0000259" key="7">
    <source>
        <dbReference type="Pfam" id="PF00248"/>
    </source>
</evidence>
<reference evidence="8 9" key="1">
    <citation type="submission" date="2010-10" db="EMBL/GenBank/DDBJ databases">
        <title>Complete sequence of Frankia sp. EuI1c.</title>
        <authorList>
            <consortium name="US DOE Joint Genome Institute"/>
            <person name="Lucas S."/>
            <person name="Copeland A."/>
            <person name="Lapidus A."/>
            <person name="Cheng J.-F."/>
            <person name="Bruce D."/>
            <person name="Goodwin L."/>
            <person name="Pitluck S."/>
            <person name="Chertkov O."/>
            <person name="Detter J.C."/>
            <person name="Han C."/>
            <person name="Tapia R."/>
            <person name="Land M."/>
            <person name="Hauser L."/>
            <person name="Jeffries C."/>
            <person name="Kyrpides N."/>
            <person name="Ivanova N."/>
            <person name="Mikhailova N."/>
            <person name="Beauchemin N."/>
            <person name="Sen A."/>
            <person name="Sur S.A."/>
            <person name="Gtari M."/>
            <person name="Wall L."/>
            <person name="Tisa L."/>
            <person name="Woyke T."/>
        </authorList>
    </citation>
    <scope>NUCLEOTIDE SEQUENCE [LARGE SCALE GENOMIC DNA]</scope>
    <source>
        <strain evidence="9">DSM 45817 / CECT 9037 / EuI1c</strain>
    </source>
</reference>
<dbReference type="InterPro" id="IPR020471">
    <property type="entry name" value="AKR"/>
</dbReference>
<organism evidence="8 9">
    <name type="scientific">Pseudofrankia inefficax (strain DSM 45817 / CECT 9037 / DDB 130130 / EuI1c)</name>
    <name type="common">Frankia inefficax</name>
    <dbReference type="NCBI Taxonomy" id="298654"/>
    <lineage>
        <taxon>Bacteria</taxon>
        <taxon>Bacillati</taxon>
        <taxon>Actinomycetota</taxon>
        <taxon>Actinomycetes</taxon>
        <taxon>Frankiales</taxon>
        <taxon>Frankiaceae</taxon>
        <taxon>Pseudofrankia</taxon>
    </lineage>
</organism>
<dbReference type="PROSITE" id="PS00062">
    <property type="entry name" value="ALDOKETO_REDUCTASE_2"/>
    <property type="match status" value="1"/>
</dbReference>
<dbReference type="FunCoup" id="E3IV57">
    <property type="interactions" value="296"/>
</dbReference>
<dbReference type="InParanoid" id="E3IV57"/>
<evidence type="ECO:0000256" key="3">
    <source>
        <dbReference type="ARBA" id="ARBA00023002"/>
    </source>
</evidence>
<dbReference type="GO" id="GO:0050580">
    <property type="term" value="F:2,5-didehydrogluconate reductase activity"/>
    <property type="evidence" value="ECO:0007669"/>
    <property type="project" value="UniProtKB-EC"/>
</dbReference>
<dbReference type="FunFam" id="3.20.20.100:FF:000015">
    <property type="entry name" value="Oxidoreductase, aldo/keto reductase family"/>
    <property type="match status" value="1"/>
</dbReference>
<evidence type="ECO:0000256" key="5">
    <source>
        <dbReference type="PIRSR" id="PIRSR000097-2"/>
    </source>
</evidence>
<feature type="domain" description="NADP-dependent oxidoreductase" evidence="7">
    <location>
        <begin position="19"/>
        <end position="258"/>
    </location>
</feature>
<dbReference type="InterPro" id="IPR036812">
    <property type="entry name" value="NAD(P)_OxRdtase_dom_sf"/>
</dbReference>
<keyword evidence="2" id="KW-0521">NADP</keyword>
<dbReference type="PRINTS" id="PR00069">
    <property type="entry name" value="ALDKETRDTASE"/>
</dbReference>
<dbReference type="CDD" id="cd19132">
    <property type="entry name" value="AKR_AKR5D1_E1"/>
    <property type="match status" value="1"/>
</dbReference>
<feature type="active site" description="Proton donor" evidence="4">
    <location>
        <position position="51"/>
    </location>
</feature>
<keyword evidence="3 8" id="KW-0560">Oxidoreductase</keyword>
<dbReference type="HOGENOM" id="CLU_023205_0_1_11"/>
<name>E3IV57_PSEI1</name>
<dbReference type="InterPro" id="IPR023210">
    <property type="entry name" value="NADP_OxRdtase_dom"/>
</dbReference>
<dbReference type="eggNOG" id="COG0656">
    <property type="taxonomic scope" value="Bacteria"/>
</dbReference>
<proteinExistence type="inferred from homology"/>
<dbReference type="PANTHER" id="PTHR43827">
    <property type="entry name" value="2,5-DIKETO-D-GLUCONIC ACID REDUCTASE"/>
    <property type="match status" value="1"/>
</dbReference>
<dbReference type="EMBL" id="CP002299">
    <property type="protein sequence ID" value="ADP80077.1"/>
    <property type="molecule type" value="Genomic_DNA"/>
</dbReference>
<evidence type="ECO:0000256" key="4">
    <source>
        <dbReference type="PIRSR" id="PIRSR000097-1"/>
    </source>
</evidence>
<dbReference type="PROSITE" id="PS00798">
    <property type="entry name" value="ALDOKETO_REDUCTASE_1"/>
    <property type="match status" value="1"/>
</dbReference>
<evidence type="ECO:0000256" key="2">
    <source>
        <dbReference type="ARBA" id="ARBA00022857"/>
    </source>
</evidence>
<dbReference type="PANTHER" id="PTHR43827:SF3">
    <property type="entry name" value="NADP-DEPENDENT OXIDOREDUCTASE DOMAIN-CONTAINING PROTEIN"/>
    <property type="match status" value="1"/>
</dbReference>
<evidence type="ECO:0000313" key="9">
    <source>
        <dbReference type="Proteomes" id="UP000002484"/>
    </source>
</evidence>
<dbReference type="OrthoDB" id="9804790at2"/>
<dbReference type="Pfam" id="PF00248">
    <property type="entry name" value="Aldo_ket_red"/>
    <property type="match status" value="1"/>
</dbReference>
<feature type="site" description="Lowers pKa of active site Tyr" evidence="6">
    <location>
        <position position="76"/>
    </location>
</feature>
<evidence type="ECO:0000256" key="1">
    <source>
        <dbReference type="ARBA" id="ARBA00007905"/>
    </source>
</evidence>
<protein>
    <submittedName>
        <fullName evidence="8">2,5-didehydrogluconate reductase</fullName>
        <ecNumber evidence="8">1.1.1.274</ecNumber>
    </submittedName>
</protein>
<dbReference type="InterPro" id="IPR018170">
    <property type="entry name" value="Aldo/ket_reductase_CS"/>
</dbReference>
<dbReference type="Gene3D" id="3.20.20.100">
    <property type="entry name" value="NADP-dependent oxidoreductase domain"/>
    <property type="match status" value="1"/>
</dbReference>
<evidence type="ECO:0000256" key="6">
    <source>
        <dbReference type="PIRSR" id="PIRSR000097-3"/>
    </source>
</evidence>
<dbReference type="AlphaFoldDB" id="E3IV57"/>
<dbReference type="STRING" id="298654.FraEuI1c_2027"/>
<dbReference type="KEGG" id="fri:FraEuI1c_2027"/>
<dbReference type="SUPFAM" id="SSF51430">
    <property type="entry name" value="NAD(P)-linked oxidoreductase"/>
    <property type="match status" value="1"/>
</dbReference>
<accession>E3IV57</accession>
<comment type="similarity">
    <text evidence="1">Belongs to the aldo/keto reductase family.</text>
</comment>
<dbReference type="PROSITE" id="PS00063">
    <property type="entry name" value="ALDOKETO_REDUCTASE_3"/>
    <property type="match status" value="1"/>
</dbReference>
<evidence type="ECO:0000313" key="8">
    <source>
        <dbReference type="EMBL" id="ADP80077.1"/>
    </source>
</evidence>
<sequence length="276" mass="30219">MVRVPTRTMNDGRALPVLGLGTYRTDDAAAADAVRAGLAAGYRLIDTAASYYNEAGVGQGIVTSDVPRDEILVTTKLMGVDHGYEPALRAFDESRKRLGLEYVDLYLIHWPLPRLDRYVESWRALLRLRDDGLVRSVGVSNFNPAHVERLLAETGVAPAVNQVEMHPYFAQEPVRAYNAAHGIVTQAWQPLARKTALLAEPALAEIATSHGVSPAQVVLRWHLQRDVVPIPKSATPSRQRENLDVFGFTLTDAELAALVDRPQARSGADPDDPALT</sequence>
<dbReference type="PIRSF" id="PIRSF000097">
    <property type="entry name" value="AKR"/>
    <property type="match status" value="1"/>
</dbReference>
<feature type="binding site" evidence="5">
    <location>
        <position position="109"/>
    </location>
    <ligand>
        <name>substrate</name>
    </ligand>
</feature>
<dbReference type="EC" id="1.1.1.274" evidence="8"/>